<comment type="caution">
    <text evidence="12">The sequence shown here is derived from an EMBL/GenBank/DDBJ whole genome shotgun (WGS) entry which is preliminary data.</text>
</comment>
<keyword evidence="7" id="KW-0472">Membrane</keyword>
<feature type="compositionally biased region" description="Basic residues" evidence="10">
    <location>
        <begin position="118"/>
        <end position="132"/>
    </location>
</feature>
<dbReference type="GO" id="GO:0005777">
    <property type="term" value="C:peroxisome"/>
    <property type="evidence" value="ECO:0007669"/>
    <property type="project" value="UniProtKB-SubCell"/>
</dbReference>
<dbReference type="PANTHER" id="PTHR16501">
    <property type="entry name" value="TRANSPORT AND GOLGI ORGANIZATION PROTEIN 11"/>
    <property type="match status" value="1"/>
</dbReference>
<accession>A0A9D4ALP6</accession>
<dbReference type="GO" id="GO:0090314">
    <property type="term" value="P:positive regulation of protein targeting to membrane"/>
    <property type="evidence" value="ECO:0007669"/>
    <property type="project" value="UniProtKB-UniRule"/>
</dbReference>
<gene>
    <name evidence="12" type="ORF">KIL84_022796</name>
</gene>
<reference evidence="12" key="1">
    <citation type="submission" date="2021-09" db="EMBL/GenBank/DDBJ databases">
        <title>The genome of Mauremys mutica provides insights into the evolution of semi-aquatic lifestyle.</title>
        <authorList>
            <person name="Gong S."/>
            <person name="Gao Y."/>
        </authorList>
    </citation>
    <scope>NUCLEOTIDE SEQUENCE</scope>
    <source>
        <strain evidence="12">MM-2020</strain>
        <tissue evidence="12">Muscle</tissue>
    </source>
</reference>
<evidence type="ECO:0000256" key="8">
    <source>
        <dbReference type="ARBA" id="ARBA00023140"/>
    </source>
</evidence>
<evidence type="ECO:0000259" key="11">
    <source>
        <dbReference type="Pfam" id="PF05644"/>
    </source>
</evidence>
<keyword evidence="5" id="KW-0175">Coiled coil</keyword>
<keyword evidence="3 9" id="KW-1000">Mitochondrion outer membrane</keyword>
<sequence length="271" mass="31377">MIMWPFRGLEVNRAPCDLSFMEAINQRMQVPNRLKVADESNPLDEEREAEELRPSFRMHIPDRLSLAEMMDDSRRPFLLDQLRQHPSIVVHMLQDPSTQPAGFGEHLFMDTTTQSGSQKRKRSTHHGRLRKERMRETPQIALRSTSRKPDRPGISPLPSPSPPFPQDARIYSPQNIFQMVYFLGHLLFHRVKKSARDRAQPSSQEAGPASESSLEEIGVTDIIAMRKQLNKISGRLRTLEEQCTGWRQKELLVYSVLVSACLINTWLWLRR</sequence>
<comment type="similarity">
    <text evidence="1 9">Belongs to the Tango11 family.</text>
</comment>
<name>A0A9D4ALP6_9SAUR</name>
<proteinExistence type="inferred from homology"/>
<feature type="domain" description="Mff-like" evidence="11">
    <location>
        <begin position="10"/>
        <end position="271"/>
    </location>
</feature>
<dbReference type="AlphaFoldDB" id="A0A9D4ALP6"/>
<keyword evidence="8 9" id="KW-0576">Peroxisome</keyword>
<evidence type="ECO:0000256" key="4">
    <source>
        <dbReference type="ARBA" id="ARBA00022989"/>
    </source>
</evidence>
<dbReference type="GO" id="GO:0000266">
    <property type="term" value="P:mitochondrial fission"/>
    <property type="evidence" value="ECO:0007669"/>
    <property type="project" value="UniProtKB-UniRule"/>
</dbReference>
<dbReference type="PANTHER" id="PTHR16501:SF16">
    <property type="entry name" value="MITOCHONDRIAL FISSION FACTOR"/>
    <property type="match status" value="1"/>
</dbReference>
<evidence type="ECO:0000313" key="12">
    <source>
        <dbReference type="EMBL" id="KAH1165237.1"/>
    </source>
</evidence>
<evidence type="ECO:0000256" key="7">
    <source>
        <dbReference type="ARBA" id="ARBA00023136"/>
    </source>
</evidence>
<comment type="function">
    <text evidence="9">Plays a role in mitochondrial and peroxisomal fission. Promotes the recruitment and association of the fission mediator dynamin-related protein 1 (DNM1L) to the mitochondrial surface.</text>
</comment>
<protein>
    <recommendedName>
        <fullName evidence="9">Mitochondrial fission factor</fullName>
    </recommendedName>
</protein>
<dbReference type="GO" id="GO:0090141">
    <property type="term" value="P:positive regulation of mitochondrial fission"/>
    <property type="evidence" value="ECO:0007669"/>
    <property type="project" value="UniProtKB-UniRule"/>
</dbReference>
<dbReference type="InterPro" id="IPR039433">
    <property type="entry name" value="Mff-like_dom"/>
</dbReference>
<evidence type="ECO:0000256" key="9">
    <source>
        <dbReference type="RuleBase" id="RU368040"/>
    </source>
</evidence>
<evidence type="ECO:0000256" key="6">
    <source>
        <dbReference type="ARBA" id="ARBA00023128"/>
    </source>
</evidence>
<keyword evidence="2" id="KW-0812">Transmembrane</keyword>
<comment type="subcellular location">
    <subcellularLocation>
        <location evidence="9">Mitochondrion outer membrane</location>
        <topology evidence="9">Single-pass type IV membrane protein</topology>
    </subcellularLocation>
    <subcellularLocation>
        <location evidence="9">Peroxisome</location>
    </subcellularLocation>
</comment>
<organism evidence="12 13">
    <name type="scientific">Mauremys mutica</name>
    <name type="common">yellowpond turtle</name>
    <dbReference type="NCBI Taxonomy" id="74926"/>
    <lineage>
        <taxon>Eukaryota</taxon>
        <taxon>Metazoa</taxon>
        <taxon>Chordata</taxon>
        <taxon>Craniata</taxon>
        <taxon>Vertebrata</taxon>
        <taxon>Euteleostomi</taxon>
        <taxon>Archelosauria</taxon>
        <taxon>Testudinata</taxon>
        <taxon>Testudines</taxon>
        <taxon>Cryptodira</taxon>
        <taxon>Durocryptodira</taxon>
        <taxon>Testudinoidea</taxon>
        <taxon>Geoemydidae</taxon>
        <taxon>Geoemydinae</taxon>
        <taxon>Mauremys</taxon>
    </lineage>
</organism>
<keyword evidence="6 9" id="KW-0496">Mitochondrion</keyword>
<feature type="compositionally biased region" description="Pro residues" evidence="10">
    <location>
        <begin position="155"/>
        <end position="165"/>
    </location>
</feature>
<feature type="region of interest" description="Disordered" evidence="10">
    <location>
        <begin position="110"/>
        <end position="168"/>
    </location>
</feature>
<dbReference type="GO" id="GO:0005741">
    <property type="term" value="C:mitochondrial outer membrane"/>
    <property type="evidence" value="ECO:0007669"/>
    <property type="project" value="UniProtKB-SubCell"/>
</dbReference>
<evidence type="ECO:0000256" key="5">
    <source>
        <dbReference type="ARBA" id="ARBA00023054"/>
    </source>
</evidence>
<keyword evidence="13" id="KW-1185">Reference proteome</keyword>
<evidence type="ECO:0000256" key="3">
    <source>
        <dbReference type="ARBA" id="ARBA00022787"/>
    </source>
</evidence>
<dbReference type="Proteomes" id="UP000827986">
    <property type="component" value="Unassembled WGS sequence"/>
</dbReference>
<evidence type="ECO:0000313" key="13">
    <source>
        <dbReference type="Proteomes" id="UP000827986"/>
    </source>
</evidence>
<evidence type="ECO:0000256" key="2">
    <source>
        <dbReference type="ARBA" id="ARBA00022692"/>
    </source>
</evidence>
<evidence type="ECO:0000256" key="1">
    <source>
        <dbReference type="ARBA" id="ARBA00009806"/>
    </source>
</evidence>
<evidence type="ECO:0000256" key="10">
    <source>
        <dbReference type="SAM" id="MobiDB-lite"/>
    </source>
</evidence>
<dbReference type="GO" id="GO:0006626">
    <property type="term" value="P:protein targeting to mitochondrion"/>
    <property type="evidence" value="ECO:0007669"/>
    <property type="project" value="TreeGrafter"/>
</dbReference>
<keyword evidence="4" id="KW-1133">Transmembrane helix</keyword>
<dbReference type="EMBL" id="JAHDVG010000488">
    <property type="protein sequence ID" value="KAH1165237.1"/>
    <property type="molecule type" value="Genomic_DNA"/>
</dbReference>
<dbReference type="InterPro" id="IPR008518">
    <property type="entry name" value="Mff/Tango-11"/>
</dbReference>
<dbReference type="Pfam" id="PF05644">
    <property type="entry name" value="Miff"/>
    <property type="match status" value="1"/>
</dbReference>